<sequence>MTQERLSFGVTLNQIDELHGLLRTITANGDMVTVGCQEPLHPQTVSALGEGIFNAALSVREIVDRIEEQRLAPEPVSKVVDPAL</sequence>
<dbReference type="EMBL" id="JAMZEK010000001">
    <property type="protein sequence ID" value="MCP1372694.1"/>
    <property type="molecule type" value="Genomic_DNA"/>
</dbReference>
<dbReference type="RefSeq" id="WP_253564348.1">
    <property type="nucleotide sequence ID" value="NZ_JAMZEK010000001.1"/>
</dbReference>
<name>A0ABT1F5M9_9GAMM</name>
<protein>
    <submittedName>
        <fullName evidence="1">Uncharacterized protein</fullName>
    </submittedName>
</protein>
<keyword evidence="2" id="KW-1185">Reference proteome</keyword>
<accession>A0ABT1F5M9</accession>
<gene>
    <name evidence="1" type="ORF">NC595_01305</name>
</gene>
<evidence type="ECO:0000313" key="2">
    <source>
        <dbReference type="Proteomes" id="UP001204615"/>
    </source>
</evidence>
<proteinExistence type="predicted"/>
<comment type="caution">
    <text evidence="1">The sequence shown here is derived from an EMBL/GenBank/DDBJ whole genome shotgun (WGS) entry which is preliminary data.</text>
</comment>
<dbReference type="Proteomes" id="UP001204615">
    <property type="component" value="Unassembled WGS sequence"/>
</dbReference>
<reference evidence="1 2" key="1">
    <citation type="submission" date="2022-06" db="EMBL/GenBank/DDBJ databases">
        <title>Dyella sp. Sa strain:Sa Genome sequencing.</title>
        <authorList>
            <person name="Park S."/>
        </authorList>
    </citation>
    <scope>NUCLEOTIDE SEQUENCE [LARGE SCALE GENOMIC DNA]</scope>
    <source>
        <strain evidence="1 2">Sa</strain>
    </source>
</reference>
<organism evidence="1 2">
    <name type="scientific">Dyella lutea</name>
    <dbReference type="NCBI Taxonomy" id="2950441"/>
    <lineage>
        <taxon>Bacteria</taxon>
        <taxon>Pseudomonadati</taxon>
        <taxon>Pseudomonadota</taxon>
        <taxon>Gammaproteobacteria</taxon>
        <taxon>Lysobacterales</taxon>
        <taxon>Rhodanobacteraceae</taxon>
        <taxon>Dyella</taxon>
    </lineage>
</organism>
<evidence type="ECO:0000313" key="1">
    <source>
        <dbReference type="EMBL" id="MCP1372694.1"/>
    </source>
</evidence>